<comment type="caution">
    <text evidence="1">The sequence shown here is derived from an EMBL/GenBank/DDBJ whole genome shotgun (WGS) entry which is preliminary data.</text>
</comment>
<name>A0ABD0ZBP7_9HEMI</name>
<keyword evidence="2" id="KW-1185">Reference proteome</keyword>
<gene>
    <name evidence="1" type="ORF">AAG570_006671</name>
</gene>
<reference evidence="1 2" key="1">
    <citation type="submission" date="2024-07" db="EMBL/GenBank/DDBJ databases">
        <title>Chromosome-level genome assembly of the water stick insect Ranatra chinensis (Heteroptera: Nepidae).</title>
        <authorList>
            <person name="Liu X."/>
        </authorList>
    </citation>
    <scope>NUCLEOTIDE SEQUENCE [LARGE SCALE GENOMIC DNA]</scope>
    <source>
        <strain evidence="1">Cailab_2021Rc</strain>
        <tissue evidence="1">Muscle</tissue>
    </source>
</reference>
<dbReference type="Proteomes" id="UP001558652">
    <property type="component" value="Unassembled WGS sequence"/>
</dbReference>
<evidence type="ECO:0000313" key="1">
    <source>
        <dbReference type="EMBL" id="KAL1139693.1"/>
    </source>
</evidence>
<proteinExistence type="predicted"/>
<evidence type="ECO:0000313" key="2">
    <source>
        <dbReference type="Proteomes" id="UP001558652"/>
    </source>
</evidence>
<accession>A0ABD0ZBP7</accession>
<dbReference type="EMBL" id="JBFDAA010000002">
    <property type="protein sequence ID" value="KAL1139693.1"/>
    <property type="molecule type" value="Genomic_DNA"/>
</dbReference>
<protein>
    <submittedName>
        <fullName evidence="1">Uncharacterized protein</fullName>
    </submittedName>
</protein>
<dbReference type="AlphaFoldDB" id="A0ABD0ZBP7"/>
<sequence length="224" mass="25621">MASKRRNMSHKNKKQETTCIFSPFCDKLGNCDYPQTLKAENGVQAPKYVLPEREVRDDRNRQKISSKRRNMFHKNTQETTKNGHLLLLVRPPGPLLTHPDGRCALLSPCPTRIYPRVTLDYELAQNREVEIGTPQGLLWEGLKSSTLGDNAEVMLPSFIRLIKKKLQNLPCPPITFDTIPIPPASCVRFVGLYIDMARLNRIDLNRKFGPQIQTLNRQQTQLTT</sequence>
<organism evidence="1 2">
    <name type="scientific">Ranatra chinensis</name>
    <dbReference type="NCBI Taxonomy" id="642074"/>
    <lineage>
        <taxon>Eukaryota</taxon>
        <taxon>Metazoa</taxon>
        <taxon>Ecdysozoa</taxon>
        <taxon>Arthropoda</taxon>
        <taxon>Hexapoda</taxon>
        <taxon>Insecta</taxon>
        <taxon>Pterygota</taxon>
        <taxon>Neoptera</taxon>
        <taxon>Paraneoptera</taxon>
        <taxon>Hemiptera</taxon>
        <taxon>Heteroptera</taxon>
        <taxon>Panheteroptera</taxon>
        <taxon>Nepomorpha</taxon>
        <taxon>Nepidae</taxon>
        <taxon>Ranatrinae</taxon>
        <taxon>Ranatra</taxon>
    </lineage>
</organism>